<dbReference type="RefSeq" id="WP_058722796.1">
    <property type="nucleotide sequence ID" value="NZ_LMUA01000003.1"/>
</dbReference>
<feature type="region of interest" description="Disordered" evidence="1">
    <location>
        <begin position="1"/>
        <end position="21"/>
    </location>
</feature>
<dbReference type="GO" id="GO:0016757">
    <property type="term" value="F:glycosyltransferase activity"/>
    <property type="evidence" value="ECO:0007669"/>
    <property type="project" value="UniProtKB-KW"/>
</dbReference>
<dbReference type="PANTHER" id="PTHR43179:SF7">
    <property type="entry name" value="RHAMNOSYLTRANSFERASE WBBL"/>
    <property type="match status" value="1"/>
</dbReference>
<dbReference type="SUPFAM" id="SSF53448">
    <property type="entry name" value="Nucleotide-diphospho-sugar transferases"/>
    <property type="match status" value="2"/>
</dbReference>
<reference evidence="3 4" key="1">
    <citation type="submission" date="2015-10" db="EMBL/GenBank/DDBJ databases">
        <title>A novel member of the family Ruminococcaceae isolated from human faeces.</title>
        <authorList>
            <person name="Shkoporov A.N."/>
            <person name="Chaplin A.V."/>
            <person name="Motuzova O.V."/>
            <person name="Kafarskaia L.I."/>
            <person name="Efimov B.A."/>
        </authorList>
    </citation>
    <scope>NUCLEOTIDE SEQUENCE [LARGE SCALE GENOMIC DNA]</scope>
    <source>
        <strain evidence="3 4">668</strain>
    </source>
</reference>
<feature type="domain" description="Glycosyltransferase 2-like" evidence="2">
    <location>
        <begin position="357"/>
        <end position="479"/>
    </location>
</feature>
<dbReference type="Pfam" id="PF00535">
    <property type="entry name" value="Glycos_transf_2"/>
    <property type="match status" value="2"/>
</dbReference>
<dbReference type="InterPro" id="IPR029044">
    <property type="entry name" value="Nucleotide-diphossugar_trans"/>
</dbReference>
<organism evidence="3 4">
    <name type="scientific">Ruthenibacterium lactatiformans</name>
    <dbReference type="NCBI Taxonomy" id="1550024"/>
    <lineage>
        <taxon>Bacteria</taxon>
        <taxon>Bacillati</taxon>
        <taxon>Bacillota</taxon>
        <taxon>Clostridia</taxon>
        <taxon>Eubacteriales</taxon>
        <taxon>Oscillospiraceae</taxon>
        <taxon>Ruthenibacterium</taxon>
    </lineage>
</organism>
<name>A0A0W7TU80_9FIRM</name>
<evidence type="ECO:0000313" key="4">
    <source>
        <dbReference type="Proteomes" id="UP000053433"/>
    </source>
</evidence>
<dbReference type="Gene3D" id="3.90.550.10">
    <property type="entry name" value="Spore Coat Polysaccharide Biosynthesis Protein SpsA, Chain A"/>
    <property type="match status" value="2"/>
</dbReference>
<evidence type="ECO:0000259" key="2">
    <source>
        <dbReference type="Pfam" id="PF00535"/>
    </source>
</evidence>
<sequence>MKPERDKPYARRKYPKNPAEHDSFAKALRRTARPAHFASLARRAAACLRERGAEALWREASFRISLMTKGEVWRFRADIPLRRELKAQRAARFARMPLVSVVVPLYNTPPKFLREMMRSVLGQTYAGLELVLADASDAAHGEVEKAVRAVRDARVRYIRLAKNGGIAENTNAALAAAQGEYIALLDHDDVLTPNALYEAVKAVNEQGADFVYSDEIVLDSTLKKLGEYHFKPDFSPDTLRGCNYITHLAVFSRALLAAAGGGERAEFDGAQDFDLILRLTERAQKVAHVPKVLYWWRGHGGSTASGMQAKPYALAAGAAAVEAQLLRLGMSGRVEPIPGSPGAYRTRYDVTRPGRVTVLIPNKDHSEDLARCLESLYRNAGWDDLEVLVLENNSTQAETFACYGRAQQQYPNCRVLTYKGGFNFSAINNFGARHATGEHLLLLNNDIQVETPGFVRELLSYSQRPDVGAVGAKLFYPDGTIQHAGVFIGLGGSAGHSHKGHPRDSGGDMYRLATTQNMCAVTGACLMVKKELYDRFGGLDEENFAVAYNDVDFCLRLWQSGLLNVMTPFAAAVHHESKSRGDDTRAGGEKQARYEREKARFCARYAGLMQQGDPYYNPHFTLLYENYGYK</sequence>
<dbReference type="PANTHER" id="PTHR43179">
    <property type="entry name" value="RHAMNOSYLTRANSFERASE WBBL"/>
    <property type="match status" value="1"/>
</dbReference>
<dbReference type="Proteomes" id="UP000053433">
    <property type="component" value="Unassembled WGS sequence"/>
</dbReference>
<comment type="caution">
    <text evidence="3">The sequence shown here is derived from an EMBL/GenBank/DDBJ whole genome shotgun (WGS) entry which is preliminary data.</text>
</comment>
<keyword evidence="3" id="KW-0808">Transferase</keyword>
<evidence type="ECO:0000256" key="1">
    <source>
        <dbReference type="SAM" id="MobiDB-lite"/>
    </source>
</evidence>
<accession>A0A0W7TU80</accession>
<dbReference type="EMBL" id="LMUA01000003">
    <property type="protein sequence ID" value="KUE77372.1"/>
    <property type="molecule type" value="Genomic_DNA"/>
</dbReference>
<gene>
    <name evidence="3" type="ORF">ASJ35_03635</name>
</gene>
<dbReference type="CDD" id="cd04186">
    <property type="entry name" value="GT_2_like_c"/>
    <property type="match status" value="1"/>
</dbReference>
<dbReference type="CDD" id="cd04184">
    <property type="entry name" value="GT2_RfbC_Mx_like"/>
    <property type="match status" value="1"/>
</dbReference>
<protein>
    <submittedName>
        <fullName evidence="3">Glycosyl transferase</fullName>
    </submittedName>
</protein>
<dbReference type="InterPro" id="IPR001173">
    <property type="entry name" value="Glyco_trans_2-like"/>
</dbReference>
<evidence type="ECO:0000313" key="3">
    <source>
        <dbReference type="EMBL" id="KUE77372.1"/>
    </source>
</evidence>
<proteinExistence type="predicted"/>
<feature type="domain" description="Glycosyltransferase 2-like" evidence="2">
    <location>
        <begin position="100"/>
        <end position="212"/>
    </location>
</feature>
<dbReference type="AlphaFoldDB" id="A0A0W7TU80"/>